<reference evidence="2" key="1">
    <citation type="submission" date="2014-07" db="EMBL/GenBank/DDBJ databases">
        <title>Identification of a novel salt tolerance gene in wild soybean by whole-genome sequencing.</title>
        <authorList>
            <person name="Lam H.-M."/>
            <person name="Qi X."/>
            <person name="Li M.-W."/>
            <person name="Liu X."/>
            <person name="Xie M."/>
            <person name="Ni M."/>
            <person name="Xu X."/>
        </authorList>
    </citation>
    <scope>NUCLEOTIDE SEQUENCE [LARGE SCALE GENOMIC DNA]</scope>
    <source>
        <tissue evidence="2">Root</tissue>
    </source>
</reference>
<evidence type="ECO:0000313" key="2">
    <source>
        <dbReference type="EMBL" id="KHN13356.1"/>
    </source>
</evidence>
<sequence>MKDHCTHAHAVPSKEARPNGRKSTVVEFNADWCEV</sequence>
<name>A0A0B2PVL1_GLYSO</name>
<evidence type="ECO:0000256" key="1">
    <source>
        <dbReference type="SAM" id="MobiDB-lite"/>
    </source>
</evidence>
<organism evidence="2">
    <name type="scientific">Glycine soja</name>
    <name type="common">Wild soybean</name>
    <dbReference type="NCBI Taxonomy" id="3848"/>
    <lineage>
        <taxon>Eukaryota</taxon>
        <taxon>Viridiplantae</taxon>
        <taxon>Streptophyta</taxon>
        <taxon>Embryophyta</taxon>
        <taxon>Tracheophyta</taxon>
        <taxon>Spermatophyta</taxon>
        <taxon>Magnoliopsida</taxon>
        <taxon>eudicotyledons</taxon>
        <taxon>Gunneridae</taxon>
        <taxon>Pentapetalae</taxon>
        <taxon>rosids</taxon>
        <taxon>fabids</taxon>
        <taxon>Fabales</taxon>
        <taxon>Fabaceae</taxon>
        <taxon>Papilionoideae</taxon>
        <taxon>50 kb inversion clade</taxon>
        <taxon>NPAAA clade</taxon>
        <taxon>indigoferoid/millettioid clade</taxon>
        <taxon>Phaseoleae</taxon>
        <taxon>Glycine</taxon>
        <taxon>Glycine subgen. Soja</taxon>
    </lineage>
</organism>
<dbReference type="AlphaFoldDB" id="A0A0B2PVL1"/>
<dbReference type="Proteomes" id="UP000053555">
    <property type="component" value="Unassembled WGS sequence"/>
</dbReference>
<dbReference type="EMBL" id="KN662622">
    <property type="protein sequence ID" value="KHN13356.1"/>
    <property type="molecule type" value="Genomic_DNA"/>
</dbReference>
<proteinExistence type="predicted"/>
<gene>
    <name evidence="2" type="ORF">glysoja_026786</name>
</gene>
<feature type="compositionally biased region" description="Basic and acidic residues" evidence="1">
    <location>
        <begin position="1"/>
        <end position="18"/>
    </location>
</feature>
<accession>A0A0B2PVL1</accession>
<feature type="region of interest" description="Disordered" evidence="1">
    <location>
        <begin position="1"/>
        <end position="22"/>
    </location>
</feature>
<protein>
    <submittedName>
        <fullName evidence="2">Uncharacterized protein</fullName>
    </submittedName>
</protein>